<protein>
    <recommendedName>
        <fullName evidence="2">OTU domain-containing protein</fullName>
    </recommendedName>
</protein>
<dbReference type="Pfam" id="PF02338">
    <property type="entry name" value="OTU"/>
    <property type="match status" value="1"/>
</dbReference>
<dbReference type="InterPro" id="IPR050704">
    <property type="entry name" value="Peptidase_C85-like"/>
</dbReference>
<dbReference type="Gene3D" id="3.90.70.80">
    <property type="match status" value="1"/>
</dbReference>
<feature type="compositionally biased region" description="Low complexity" evidence="1">
    <location>
        <begin position="133"/>
        <end position="145"/>
    </location>
</feature>
<feature type="non-terminal residue" evidence="3">
    <location>
        <position position="1"/>
    </location>
</feature>
<dbReference type="CDD" id="cd22762">
    <property type="entry name" value="OTU_fungi_OTU2-like"/>
    <property type="match status" value="1"/>
</dbReference>
<dbReference type="SUPFAM" id="SSF54001">
    <property type="entry name" value="Cysteine proteinases"/>
    <property type="match status" value="1"/>
</dbReference>
<dbReference type="PANTHER" id="PTHR12419:SF10">
    <property type="entry name" value="DEUBIQUITINASE OTUD6B"/>
    <property type="match status" value="1"/>
</dbReference>
<feature type="compositionally biased region" description="Low complexity" evidence="1">
    <location>
        <begin position="77"/>
        <end position="92"/>
    </location>
</feature>
<sequence length="342" mass="36751">PQKTMDDLLARHRKEQRDLQSRITQKKKQATKKTRKGVNDECATLERELKERQALEVAALAGDNGDDGEDDGDNGDDTAAAAADGAPTTAAAAEDEDNTTTPDAPPTPTNPSAPAQRKPNRQRARLARRAAEAEAAAQEAAQEAQSMPDQRKAERSALLAQFAARGLREHVVRADGHCLYSAVADQLGSVELGLAPRVTIANGTASEDEGKGEEDYKTVRRVAAAYISAHSDDFAPFLEEPLDAYVAKVRETGEWGGHMELMALARSYNLPIKVLHADGRVDVIDPVVEGGEGGAVGVEEGKDGDEAKELWLAYYKHGFGLGEHYNSLRKAGKKTTTEEATA</sequence>
<organism evidence="3 4">
    <name type="scientific">Aplosporella prunicola CBS 121167</name>
    <dbReference type="NCBI Taxonomy" id="1176127"/>
    <lineage>
        <taxon>Eukaryota</taxon>
        <taxon>Fungi</taxon>
        <taxon>Dikarya</taxon>
        <taxon>Ascomycota</taxon>
        <taxon>Pezizomycotina</taxon>
        <taxon>Dothideomycetes</taxon>
        <taxon>Dothideomycetes incertae sedis</taxon>
        <taxon>Botryosphaeriales</taxon>
        <taxon>Aplosporellaceae</taxon>
        <taxon>Aplosporella</taxon>
    </lineage>
</organism>
<feature type="compositionally biased region" description="Acidic residues" evidence="1">
    <location>
        <begin position="64"/>
        <end position="76"/>
    </location>
</feature>
<dbReference type="PANTHER" id="PTHR12419">
    <property type="entry name" value="OTU DOMAIN CONTAINING PROTEIN"/>
    <property type="match status" value="1"/>
</dbReference>
<feature type="compositionally biased region" description="Basic residues" evidence="1">
    <location>
        <begin position="24"/>
        <end position="36"/>
    </location>
</feature>
<dbReference type="PROSITE" id="PS50802">
    <property type="entry name" value="OTU"/>
    <property type="match status" value="1"/>
</dbReference>
<reference evidence="3" key="1">
    <citation type="journal article" date="2020" name="Stud. Mycol.">
        <title>101 Dothideomycetes genomes: a test case for predicting lifestyles and emergence of pathogens.</title>
        <authorList>
            <person name="Haridas S."/>
            <person name="Albert R."/>
            <person name="Binder M."/>
            <person name="Bloem J."/>
            <person name="Labutti K."/>
            <person name="Salamov A."/>
            <person name="Andreopoulos B."/>
            <person name="Baker S."/>
            <person name="Barry K."/>
            <person name="Bills G."/>
            <person name="Bluhm B."/>
            <person name="Cannon C."/>
            <person name="Castanera R."/>
            <person name="Culley D."/>
            <person name="Daum C."/>
            <person name="Ezra D."/>
            <person name="Gonzalez J."/>
            <person name="Henrissat B."/>
            <person name="Kuo A."/>
            <person name="Liang C."/>
            <person name="Lipzen A."/>
            <person name="Lutzoni F."/>
            <person name="Magnuson J."/>
            <person name="Mondo S."/>
            <person name="Nolan M."/>
            <person name="Ohm R."/>
            <person name="Pangilinan J."/>
            <person name="Park H.-J."/>
            <person name="Ramirez L."/>
            <person name="Alfaro M."/>
            <person name="Sun H."/>
            <person name="Tritt A."/>
            <person name="Yoshinaga Y."/>
            <person name="Zwiers L.-H."/>
            <person name="Turgeon B."/>
            <person name="Goodwin S."/>
            <person name="Spatafora J."/>
            <person name="Crous P."/>
            <person name="Grigoriev I."/>
        </authorList>
    </citation>
    <scope>NUCLEOTIDE SEQUENCE</scope>
    <source>
        <strain evidence="3">CBS 121167</strain>
    </source>
</reference>
<proteinExistence type="predicted"/>
<dbReference type="InterPro" id="IPR038765">
    <property type="entry name" value="Papain-like_cys_pep_sf"/>
</dbReference>
<gene>
    <name evidence="3" type="ORF">K452DRAFT_232633</name>
</gene>
<evidence type="ECO:0000313" key="3">
    <source>
        <dbReference type="EMBL" id="KAF2139257.1"/>
    </source>
</evidence>
<dbReference type="Proteomes" id="UP000799438">
    <property type="component" value="Unassembled WGS sequence"/>
</dbReference>
<evidence type="ECO:0000313" key="4">
    <source>
        <dbReference type="Proteomes" id="UP000799438"/>
    </source>
</evidence>
<accession>A0A6A6B8R2</accession>
<evidence type="ECO:0000259" key="2">
    <source>
        <dbReference type="PROSITE" id="PS50802"/>
    </source>
</evidence>
<dbReference type="InterPro" id="IPR049771">
    <property type="entry name" value="OTU2-like_OTU"/>
</dbReference>
<dbReference type="InterPro" id="IPR003323">
    <property type="entry name" value="OTU_dom"/>
</dbReference>
<dbReference type="GO" id="GO:0016579">
    <property type="term" value="P:protein deubiquitination"/>
    <property type="evidence" value="ECO:0007669"/>
    <property type="project" value="TreeGrafter"/>
</dbReference>
<dbReference type="AlphaFoldDB" id="A0A6A6B8R2"/>
<feature type="region of interest" description="Disordered" evidence="1">
    <location>
        <begin position="54"/>
        <end position="152"/>
    </location>
</feature>
<name>A0A6A6B8R2_9PEZI</name>
<keyword evidence="4" id="KW-1185">Reference proteome</keyword>
<feature type="compositionally biased region" description="Basic residues" evidence="1">
    <location>
        <begin position="118"/>
        <end position="128"/>
    </location>
</feature>
<dbReference type="GeneID" id="54294744"/>
<evidence type="ECO:0000256" key="1">
    <source>
        <dbReference type="SAM" id="MobiDB-lite"/>
    </source>
</evidence>
<dbReference type="EMBL" id="ML995493">
    <property type="protein sequence ID" value="KAF2139257.1"/>
    <property type="molecule type" value="Genomic_DNA"/>
</dbReference>
<dbReference type="OrthoDB" id="415023at2759"/>
<dbReference type="GO" id="GO:0004843">
    <property type="term" value="F:cysteine-type deubiquitinase activity"/>
    <property type="evidence" value="ECO:0007669"/>
    <property type="project" value="TreeGrafter"/>
</dbReference>
<dbReference type="RefSeq" id="XP_033394970.1">
    <property type="nucleotide sequence ID" value="XM_033537248.1"/>
</dbReference>
<feature type="compositionally biased region" description="Basic and acidic residues" evidence="1">
    <location>
        <begin position="1"/>
        <end position="20"/>
    </location>
</feature>
<feature type="domain" description="OTU" evidence="2">
    <location>
        <begin position="167"/>
        <end position="331"/>
    </location>
</feature>
<feature type="region of interest" description="Disordered" evidence="1">
    <location>
        <begin position="1"/>
        <end position="42"/>
    </location>
</feature>